<keyword evidence="1" id="KW-0812">Transmembrane</keyword>
<feature type="transmembrane region" description="Helical" evidence="1">
    <location>
        <begin position="364"/>
        <end position="382"/>
    </location>
</feature>
<sequence length="396" mass="43668">MTLPIIIALCVLMLSAYFFDITAAKTKIPPVVLLFALGWAVNQLAEVFWLEIPDLSNVLPFLGTIGLILIVLEGSLELDFDQSKFSFVGRTVLIAILPVLGLSFLFAFAFMQFADISLKVGLINAIPIAIISSAIAIPSVSNLSAKNKEFVTYESSLSDIFGVIFFNFLLENERIGAGSIGFFLGEIVLILIITFFASIILAFLLSRIKHPVKFAPIILVIVLIFAVSELYHLPALIFILLFGLFIGNLVQLRHLVVIRNLHTKSFKREIKKFKELTLELTFLIRTLFFLVFGFLIDTRELINTETLIWSVSIVLGIFLVRGLVLKVFKIKLLPLIFIAPRGLVTILLYLSIPGGAAIALVNDSLIIQVIILSSLAMMLGMLTAKPKPAESTVGTA</sequence>
<keyword evidence="1" id="KW-0472">Membrane</keyword>
<dbReference type="AlphaFoldDB" id="A0A1H6VNQ6"/>
<accession>A0A1H6VNQ6</accession>
<gene>
    <name evidence="2" type="ORF">SAMN05192553_102199</name>
</gene>
<dbReference type="EMBL" id="FNZH01000002">
    <property type="protein sequence ID" value="SEJ06289.1"/>
    <property type="molecule type" value="Genomic_DNA"/>
</dbReference>
<feature type="transmembrane region" description="Helical" evidence="1">
    <location>
        <begin position="332"/>
        <end position="352"/>
    </location>
</feature>
<evidence type="ECO:0000313" key="3">
    <source>
        <dbReference type="Proteomes" id="UP000199403"/>
    </source>
</evidence>
<feature type="transmembrane region" description="Helical" evidence="1">
    <location>
        <begin position="212"/>
        <end position="231"/>
    </location>
</feature>
<feature type="transmembrane region" description="Helical" evidence="1">
    <location>
        <begin position="92"/>
        <end position="114"/>
    </location>
</feature>
<proteinExistence type="predicted"/>
<feature type="transmembrane region" description="Helical" evidence="1">
    <location>
        <begin position="276"/>
        <end position="295"/>
    </location>
</feature>
<dbReference type="RefSeq" id="WP_092170768.1">
    <property type="nucleotide sequence ID" value="NZ_FNZH01000002.1"/>
</dbReference>
<name>A0A1H6VNQ6_9BACT</name>
<dbReference type="InterPro" id="IPR038770">
    <property type="entry name" value="Na+/solute_symporter_sf"/>
</dbReference>
<dbReference type="OrthoDB" id="643057at2"/>
<dbReference type="Proteomes" id="UP000199403">
    <property type="component" value="Unassembled WGS sequence"/>
</dbReference>
<feature type="transmembrane region" description="Helical" evidence="1">
    <location>
        <begin position="307"/>
        <end position="325"/>
    </location>
</feature>
<evidence type="ECO:0000256" key="1">
    <source>
        <dbReference type="SAM" id="Phobius"/>
    </source>
</evidence>
<dbReference type="Gene3D" id="1.20.1530.20">
    <property type="match status" value="1"/>
</dbReference>
<organism evidence="2 3">
    <name type="scientific">Cyclobacterium xiamenense</name>
    <dbReference type="NCBI Taxonomy" id="1297121"/>
    <lineage>
        <taxon>Bacteria</taxon>
        <taxon>Pseudomonadati</taxon>
        <taxon>Bacteroidota</taxon>
        <taxon>Cytophagia</taxon>
        <taxon>Cytophagales</taxon>
        <taxon>Cyclobacteriaceae</taxon>
        <taxon>Cyclobacterium</taxon>
    </lineage>
</organism>
<feature type="transmembrane region" description="Helical" evidence="1">
    <location>
        <begin position="58"/>
        <end position="80"/>
    </location>
</feature>
<dbReference type="STRING" id="1416801.SAMN05192553_102199"/>
<feature type="transmembrane region" description="Helical" evidence="1">
    <location>
        <begin position="120"/>
        <end position="138"/>
    </location>
</feature>
<feature type="transmembrane region" description="Helical" evidence="1">
    <location>
        <begin position="31"/>
        <end position="52"/>
    </location>
</feature>
<reference evidence="3" key="1">
    <citation type="submission" date="2016-10" db="EMBL/GenBank/DDBJ databases">
        <authorList>
            <person name="Varghese N."/>
            <person name="Submissions S."/>
        </authorList>
    </citation>
    <scope>NUCLEOTIDE SEQUENCE [LARGE SCALE GENOMIC DNA]</scope>
    <source>
        <strain evidence="3">IBRC-M 10761</strain>
    </source>
</reference>
<protein>
    <submittedName>
        <fullName evidence="2">Sodium/hydrogen exchanger family protein</fullName>
    </submittedName>
</protein>
<feature type="transmembrane region" description="Helical" evidence="1">
    <location>
        <begin position="237"/>
        <end position="256"/>
    </location>
</feature>
<evidence type="ECO:0000313" key="2">
    <source>
        <dbReference type="EMBL" id="SEJ06289.1"/>
    </source>
</evidence>
<feature type="transmembrane region" description="Helical" evidence="1">
    <location>
        <begin position="6"/>
        <end position="24"/>
    </location>
</feature>
<keyword evidence="1" id="KW-1133">Transmembrane helix</keyword>
<keyword evidence="3" id="KW-1185">Reference proteome</keyword>
<feature type="transmembrane region" description="Helical" evidence="1">
    <location>
        <begin position="182"/>
        <end position="205"/>
    </location>
</feature>